<gene>
    <name evidence="2" type="ORF">CUN59_11005</name>
</gene>
<feature type="transmembrane region" description="Helical" evidence="1">
    <location>
        <begin position="78"/>
        <end position="101"/>
    </location>
</feature>
<dbReference type="Proteomes" id="UP000239589">
    <property type="component" value="Unassembled WGS sequence"/>
</dbReference>
<comment type="caution">
    <text evidence="2">The sequence shown here is derived from an EMBL/GenBank/DDBJ whole genome shotgun (WGS) entry which is preliminary data.</text>
</comment>
<feature type="transmembrane region" description="Helical" evidence="1">
    <location>
        <begin position="27"/>
        <end position="48"/>
    </location>
</feature>
<keyword evidence="3" id="KW-1185">Reference proteome</keyword>
<feature type="transmembrane region" description="Helical" evidence="1">
    <location>
        <begin position="113"/>
        <end position="136"/>
    </location>
</feature>
<dbReference type="AlphaFoldDB" id="A0A2S6CUG8"/>
<feature type="transmembrane region" description="Helical" evidence="1">
    <location>
        <begin position="183"/>
        <end position="207"/>
    </location>
</feature>
<dbReference type="OrthoDB" id="581509at2"/>
<accession>A0A2S6CUG8</accession>
<reference evidence="2 3" key="1">
    <citation type="submission" date="2018-02" db="EMBL/GenBank/DDBJ databases">
        <title>Discovery of a pederin family compound in a non-symbiotic bloom-forming cyanobacterium.</title>
        <authorList>
            <person name="Kust A."/>
            <person name="Mares J."/>
            <person name="Jokela J."/>
            <person name="Urajova P."/>
            <person name="Hajek J."/>
            <person name="Saurav K."/>
            <person name="Voracova K."/>
            <person name="Fewer D.P."/>
            <person name="Haapaniemi E."/>
            <person name="Permi P."/>
            <person name="Rehakova K."/>
            <person name="Sivonen K."/>
            <person name="Hrouzek P."/>
        </authorList>
    </citation>
    <scope>NUCLEOTIDE SEQUENCE [LARGE SCALE GENOMIC DNA]</scope>
    <source>
        <strain evidence="2 3">CHARLIE-1</strain>
    </source>
</reference>
<evidence type="ECO:0000313" key="2">
    <source>
        <dbReference type="EMBL" id="PPJ63240.1"/>
    </source>
</evidence>
<dbReference type="EMBL" id="PGEM01000076">
    <property type="protein sequence ID" value="PPJ63240.1"/>
    <property type="molecule type" value="Genomic_DNA"/>
</dbReference>
<feature type="transmembrane region" description="Helical" evidence="1">
    <location>
        <begin position="148"/>
        <end position="171"/>
    </location>
</feature>
<proteinExistence type="predicted"/>
<keyword evidence="1" id="KW-0812">Transmembrane</keyword>
<keyword evidence="1" id="KW-0472">Membrane</keyword>
<dbReference type="RefSeq" id="WP_104387883.1">
    <property type="nucleotide sequence ID" value="NZ_PGEM01000076.1"/>
</dbReference>
<keyword evidence="1" id="KW-1133">Transmembrane helix</keyword>
<organism evidence="2 3">
    <name type="scientific">Cuspidothrix issatschenkoi CHARLIE-1</name>
    <dbReference type="NCBI Taxonomy" id="2052836"/>
    <lineage>
        <taxon>Bacteria</taxon>
        <taxon>Bacillati</taxon>
        <taxon>Cyanobacteriota</taxon>
        <taxon>Cyanophyceae</taxon>
        <taxon>Nostocales</taxon>
        <taxon>Aphanizomenonaceae</taxon>
        <taxon>Cuspidothrix</taxon>
    </lineage>
</organism>
<feature type="transmembrane region" description="Helical" evidence="1">
    <location>
        <begin position="227"/>
        <end position="247"/>
    </location>
</feature>
<name>A0A2S6CUG8_9CYAN</name>
<evidence type="ECO:0000256" key="1">
    <source>
        <dbReference type="SAM" id="Phobius"/>
    </source>
</evidence>
<sequence>MNVKNSSGKATPNYAFSLRFNPEILRIISYVALIIILLTGAILTATVVKVDPHTTAIYKLFGFNHACNMLDHEPSRTISAMLLPLWEVPFLLYVIFNFLRIQDAYKEKKAPKYTYTVAAIFLPIEILLTVWFRMVFVWNPEVNFLNHYLPYIGFQFLLFLVAFENVLYFYAMKALPFKNNRTIGVGYLILLFVVTVLYTVIGLSVALGHPVLDLVNNEGQRQLFQSLTKLYTVLVIPVPLIVSIFELKRSPSHKLSFD</sequence>
<protein>
    <submittedName>
        <fullName evidence="2">Uncharacterized protein</fullName>
    </submittedName>
</protein>
<evidence type="ECO:0000313" key="3">
    <source>
        <dbReference type="Proteomes" id="UP000239589"/>
    </source>
</evidence>